<gene>
    <name evidence="3" type="ORF">H1V43_16895</name>
</gene>
<evidence type="ECO:0000259" key="2">
    <source>
        <dbReference type="Pfam" id="PF07331"/>
    </source>
</evidence>
<evidence type="ECO:0000313" key="4">
    <source>
        <dbReference type="Proteomes" id="UP000586976"/>
    </source>
</evidence>
<evidence type="ECO:0000313" key="3">
    <source>
        <dbReference type="EMBL" id="MBA4863033.1"/>
    </source>
</evidence>
<feature type="transmembrane region" description="Helical" evidence="1">
    <location>
        <begin position="150"/>
        <end position="169"/>
    </location>
</feature>
<sequence length="186" mass="19358">MTGPSTTGPGRTGGRGVARQPVLAAHATLTAVGAAFFLGSFAYPWTNPEDGTIGAGALPRVAGLLLLLLGLSLIRQELRVGSVLEGDGQAAEAPDHTPEEARRTRGKLAVVIVTMVVTALLIPFLGMLPALTLMTLFLTAVVERLPLPRALAVSAGVFAVAYLLFIVVLRVPLPFGLLDPATWSTL</sequence>
<keyword evidence="1" id="KW-0812">Transmembrane</keyword>
<dbReference type="InterPro" id="IPR009936">
    <property type="entry name" value="DUF1468"/>
</dbReference>
<dbReference type="EMBL" id="JACEQY010000017">
    <property type="protein sequence ID" value="MBA4863033.1"/>
    <property type="molecule type" value="Genomic_DNA"/>
</dbReference>
<evidence type="ECO:0000256" key="1">
    <source>
        <dbReference type="SAM" id="Phobius"/>
    </source>
</evidence>
<dbReference type="Proteomes" id="UP000586976">
    <property type="component" value="Unassembled WGS sequence"/>
</dbReference>
<keyword evidence="1" id="KW-1133">Transmembrane helix</keyword>
<name>A0A7W2D1L7_9ACTN</name>
<proteinExistence type="predicted"/>
<keyword evidence="1" id="KW-0472">Membrane</keyword>
<feature type="transmembrane region" description="Helical" evidence="1">
    <location>
        <begin position="57"/>
        <end position="74"/>
    </location>
</feature>
<dbReference type="RefSeq" id="WP_181864791.1">
    <property type="nucleotide sequence ID" value="NZ_JACEQY010000017.1"/>
</dbReference>
<dbReference type="AlphaFoldDB" id="A0A7W2D1L7"/>
<feature type="transmembrane region" description="Helical" evidence="1">
    <location>
        <begin position="21"/>
        <end position="45"/>
    </location>
</feature>
<keyword evidence="4" id="KW-1185">Reference proteome</keyword>
<comment type="caution">
    <text evidence="3">The sequence shown here is derived from an EMBL/GenBank/DDBJ whole genome shotgun (WGS) entry which is preliminary data.</text>
</comment>
<feature type="domain" description="DUF1468" evidence="2">
    <location>
        <begin position="30"/>
        <end position="174"/>
    </location>
</feature>
<dbReference type="Pfam" id="PF07331">
    <property type="entry name" value="TctB"/>
    <property type="match status" value="1"/>
</dbReference>
<accession>A0A7W2D1L7</accession>
<protein>
    <submittedName>
        <fullName evidence="3">Tripartite tricarboxylate transporter TctB family protein</fullName>
    </submittedName>
</protein>
<feature type="transmembrane region" description="Helical" evidence="1">
    <location>
        <begin position="108"/>
        <end position="138"/>
    </location>
</feature>
<organism evidence="3 4">
    <name type="scientific">Streptomyces himalayensis subsp. aureolus</name>
    <dbReference type="NCBI Taxonomy" id="2758039"/>
    <lineage>
        <taxon>Bacteria</taxon>
        <taxon>Bacillati</taxon>
        <taxon>Actinomycetota</taxon>
        <taxon>Actinomycetes</taxon>
        <taxon>Kitasatosporales</taxon>
        <taxon>Streptomycetaceae</taxon>
        <taxon>Streptomyces</taxon>
        <taxon>Streptomyces himalayensis</taxon>
    </lineage>
</organism>
<reference evidence="3 4" key="1">
    <citation type="submission" date="2020-07" db="EMBL/GenBank/DDBJ databases">
        <title>Streptomyces isolated from Indian soil.</title>
        <authorList>
            <person name="Mandal S."/>
            <person name="Maiti P.K."/>
        </authorList>
    </citation>
    <scope>NUCLEOTIDE SEQUENCE [LARGE SCALE GENOMIC DNA]</scope>
    <source>
        <strain evidence="3 4">PSKA54</strain>
    </source>
</reference>